<dbReference type="InterPro" id="IPR006016">
    <property type="entry name" value="UspA"/>
</dbReference>
<evidence type="ECO:0000313" key="4">
    <source>
        <dbReference type="Proteomes" id="UP000550729"/>
    </source>
</evidence>
<dbReference type="Pfam" id="PF00582">
    <property type="entry name" value="Usp"/>
    <property type="match status" value="2"/>
</dbReference>
<dbReference type="PANTHER" id="PTHR46268:SF6">
    <property type="entry name" value="UNIVERSAL STRESS PROTEIN UP12"/>
    <property type="match status" value="1"/>
</dbReference>
<dbReference type="Proteomes" id="UP000550729">
    <property type="component" value="Unassembled WGS sequence"/>
</dbReference>
<evidence type="ECO:0000313" key="3">
    <source>
        <dbReference type="EMBL" id="NMO01492.1"/>
    </source>
</evidence>
<dbReference type="InterPro" id="IPR014729">
    <property type="entry name" value="Rossmann-like_a/b/a_fold"/>
</dbReference>
<reference evidence="3 4" key="1">
    <citation type="submission" date="2020-04" db="EMBL/GenBank/DDBJ databases">
        <title>Gordonia sp. nov. TBRC 11910.</title>
        <authorList>
            <person name="Suriyachadkun C."/>
        </authorList>
    </citation>
    <scope>NUCLEOTIDE SEQUENCE [LARGE SCALE GENOMIC DNA]</scope>
    <source>
        <strain evidence="3 4">TBRC 11910</strain>
    </source>
</reference>
<keyword evidence="4" id="KW-1185">Reference proteome</keyword>
<sequence>MTYLVGYGPGNMDRGAVDLACQLARSEPQPVQVVSVVPQGWATPAASGTDREYEAWAAEEGEAAAAQARADLATHSMVDSSATWVSGRSVPQVLMDEAARRDAWMLVVGSSDEAAFGRIRLSSKTDRLVHSSAIPVAVAPRGYRTAAPVRRITVGFRDDDTSWSLLDRVAEICTRTSAQLRLVTFLVTPPRRSVTTGVSRAETQVVKVWADRAAAALGQAQEHLRQSGFTDDRMRCQLAEGSDWNVAVKRLDWSDGDILVVGSSSTHPVARVFLGSSAAKILRNAPIPTVIIPRGAIPA</sequence>
<dbReference type="EMBL" id="JABBNB010000008">
    <property type="protein sequence ID" value="NMO01492.1"/>
    <property type="molecule type" value="Genomic_DNA"/>
</dbReference>
<accession>A0A848KTA2</accession>
<name>A0A848KTA2_9ACTN</name>
<organism evidence="3 4">
    <name type="scientific">Gordonia asplenii</name>
    <dbReference type="NCBI Taxonomy" id="2725283"/>
    <lineage>
        <taxon>Bacteria</taxon>
        <taxon>Bacillati</taxon>
        <taxon>Actinomycetota</taxon>
        <taxon>Actinomycetes</taxon>
        <taxon>Mycobacteriales</taxon>
        <taxon>Gordoniaceae</taxon>
        <taxon>Gordonia</taxon>
    </lineage>
</organism>
<protein>
    <submittedName>
        <fullName evidence="3">Universal stress protein</fullName>
    </submittedName>
</protein>
<evidence type="ECO:0000259" key="2">
    <source>
        <dbReference type="Pfam" id="PF00582"/>
    </source>
</evidence>
<dbReference type="PRINTS" id="PR01438">
    <property type="entry name" value="UNVRSLSTRESS"/>
</dbReference>
<feature type="domain" description="UspA" evidence="2">
    <location>
        <begin position="150"/>
        <end position="293"/>
    </location>
</feature>
<dbReference type="RefSeq" id="WP_170193999.1">
    <property type="nucleotide sequence ID" value="NZ_JABBNB010000008.1"/>
</dbReference>
<dbReference type="SUPFAM" id="SSF52402">
    <property type="entry name" value="Adenine nucleotide alpha hydrolases-like"/>
    <property type="match status" value="2"/>
</dbReference>
<dbReference type="CDD" id="cd00293">
    <property type="entry name" value="USP-like"/>
    <property type="match status" value="1"/>
</dbReference>
<comment type="caution">
    <text evidence="3">The sequence shown here is derived from an EMBL/GenBank/DDBJ whole genome shotgun (WGS) entry which is preliminary data.</text>
</comment>
<dbReference type="PANTHER" id="PTHR46268">
    <property type="entry name" value="STRESS RESPONSE PROTEIN NHAX"/>
    <property type="match status" value="1"/>
</dbReference>
<gene>
    <name evidence="3" type="ORF">HH308_09740</name>
</gene>
<dbReference type="InterPro" id="IPR006015">
    <property type="entry name" value="Universal_stress_UspA"/>
</dbReference>
<feature type="domain" description="UspA" evidence="2">
    <location>
        <begin position="4"/>
        <end position="139"/>
    </location>
</feature>
<proteinExistence type="inferred from homology"/>
<comment type="similarity">
    <text evidence="1">Belongs to the universal stress protein A family.</text>
</comment>
<dbReference type="Gene3D" id="3.40.50.620">
    <property type="entry name" value="HUPs"/>
    <property type="match status" value="2"/>
</dbReference>
<dbReference type="AlphaFoldDB" id="A0A848KTA2"/>
<evidence type="ECO:0000256" key="1">
    <source>
        <dbReference type="ARBA" id="ARBA00008791"/>
    </source>
</evidence>